<feature type="region of interest" description="Disordered" evidence="5">
    <location>
        <begin position="165"/>
        <end position="221"/>
    </location>
</feature>
<accession>B8CG86</accession>
<feature type="compositionally biased region" description="Basic residues" evidence="5">
    <location>
        <begin position="296"/>
        <end position="329"/>
    </location>
</feature>
<dbReference type="EMBL" id="CM000654">
    <property type="protein sequence ID" value="EED87527.1"/>
    <property type="molecule type" value="Genomic_DNA"/>
</dbReference>
<dbReference type="InParanoid" id="B8CG86"/>
<feature type="compositionally biased region" description="Low complexity" evidence="5">
    <location>
        <begin position="239"/>
        <end position="248"/>
    </location>
</feature>
<protein>
    <submittedName>
        <fullName evidence="6">Uncharacterized protein</fullName>
    </submittedName>
</protein>
<dbReference type="PANTHER" id="PTHR22980">
    <property type="entry name" value="CORTISTATIN"/>
    <property type="match status" value="1"/>
</dbReference>
<proteinExistence type="inferred from homology"/>
<dbReference type="CDD" id="cd22919">
    <property type="entry name" value="HFD_CENP-S"/>
    <property type="match status" value="1"/>
</dbReference>
<dbReference type="GO" id="GO:0046982">
    <property type="term" value="F:protein heterodimerization activity"/>
    <property type="evidence" value="ECO:0007669"/>
    <property type="project" value="InterPro"/>
</dbReference>
<name>B8CG86_THAPS</name>
<dbReference type="KEGG" id="tps:THAPSDRAFT_12022"/>
<dbReference type="InterPro" id="IPR009072">
    <property type="entry name" value="Histone-fold"/>
</dbReference>
<dbReference type="eggNOG" id="ENOG502RWP3">
    <property type="taxonomic scope" value="Eukaryota"/>
</dbReference>
<dbReference type="GeneID" id="7442640"/>
<feature type="region of interest" description="Disordered" evidence="5">
    <location>
        <begin position="235"/>
        <end position="367"/>
    </location>
</feature>
<feature type="compositionally biased region" description="Low complexity" evidence="5">
    <location>
        <begin position="273"/>
        <end position="284"/>
    </location>
</feature>
<evidence type="ECO:0000256" key="1">
    <source>
        <dbReference type="ARBA" id="ARBA00006612"/>
    </source>
</evidence>
<dbReference type="InterPro" id="IPR029003">
    <property type="entry name" value="CENP-S/Mhf1"/>
</dbReference>
<keyword evidence="4" id="KW-0234">DNA repair</keyword>
<feature type="region of interest" description="Disordered" evidence="5">
    <location>
        <begin position="69"/>
        <end position="94"/>
    </location>
</feature>
<feature type="compositionally biased region" description="Low complexity" evidence="5">
    <location>
        <begin position="9"/>
        <end position="18"/>
    </location>
</feature>
<dbReference type="GO" id="GO:0000712">
    <property type="term" value="P:resolution of meiotic recombination intermediates"/>
    <property type="evidence" value="ECO:0000318"/>
    <property type="project" value="GO_Central"/>
</dbReference>
<dbReference type="GO" id="GO:0003677">
    <property type="term" value="F:DNA binding"/>
    <property type="evidence" value="ECO:0007669"/>
    <property type="project" value="UniProtKB-KW"/>
</dbReference>
<feature type="region of interest" description="Disordered" evidence="5">
    <location>
        <begin position="1"/>
        <end position="43"/>
    </location>
</feature>
<dbReference type="GO" id="GO:0071821">
    <property type="term" value="C:FANCM-MHF complex"/>
    <property type="evidence" value="ECO:0000318"/>
    <property type="project" value="GO_Central"/>
</dbReference>
<evidence type="ECO:0000256" key="3">
    <source>
        <dbReference type="ARBA" id="ARBA00023125"/>
    </source>
</evidence>
<dbReference type="GO" id="GO:0031297">
    <property type="term" value="P:replication fork processing"/>
    <property type="evidence" value="ECO:0000318"/>
    <property type="project" value="GO_Central"/>
</dbReference>
<reference evidence="6 7" key="1">
    <citation type="journal article" date="2004" name="Science">
        <title>The genome of the diatom Thalassiosira pseudonana: ecology, evolution, and metabolism.</title>
        <authorList>
            <person name="Armbrust E.V."/>
            <person name="Berges J.A."/>
            <person name="Bowler C."/>
            <person name="Green B.R."/>
            <person name="Martinez D."/>
            <person name="Putnam N.H."/>
            <person name="Zhou S."/>
            <person name="Allen A.E."/>
            <person name="Apt K.E."/>
            <person name="Bechner M."/>
            <person name="Brzezinski M.A."/>
            <person name="Chaal B.K."/>
            <person name="Chiovitti A."/>
            <person name="Davis A.K."/>
            <person name="Demarest M.S."/>
            <person name="Detter J.C."/>
            <person name="Glavina T."/>
            <person name="Goodstein D."/>
            <person name="Hadi M.Z."/>
            <person name="Hellsten U."/>
            <person name="Hildebrand M."/>
            <person name="Jenkins B.D."/>
            <person name="Jurka J."/>
            <person name="Kapitonov V.V."/>
            <person name="Kroger N."/>
            <person name="Lau W.W."/>
            <person name="Lane T.W."/>
            <person name="Larimer F.W."/>
            <person name="Lippmeier J.C."/>
            <person name="Lucas S."/>
            <person name="Medina M."/>
            <person name="Montsant A."/>
            <person name="Obornik M."/>
            <person name="Parker M.S."/>
            <person name="Palenik B."/>
            <person name="Pazour G.J."/>
            <person name="Richardson P.M."/>
            <person name="Rynearson T.A."/>
            <person name="Saito M.A."/>
            <person name="Schwartz D.C."/>
            <person name="Thamatrakoln K."/>
            <person name="Valentin K."/>
            <person name="Vardi A."/>
            <person name="Wilkerson F.P."/>
            <person name="Rokhsar D.S."/>
        </authorList>
    </citation>
    <scope>NUCLEOTIDE SEQUENCE [LARGE SCALE GENOMIC DNA]</scope>
    <source>
        <strain evidence="6 7">CCMP1335</strain>
    </source>
</reference>
<dbReference type="SUPFAM" id="SSF47113">
    <property type="entry name" value="Histone-fold"/>
    <property type="match status" value="1"/>
</dbReference>
<evidence type="ECO:0000256" key="4">
    <source>
        <dbReference type="ARBA" id="ARBA00023204"/>
    </source>
</evidence>
<dbReference type="RefSeq" id="XP_002295223.1">
    <property type="nucleotide sequence ID" value="XM_002295187.1"/>
</dbReference>
<dbReference type="PANTHER" id="PTHR22980:SF0">
    <property type="entry name" value="CENTROMERE PROTEIN S"/>
    <property type="match status" value="1"/>
</dbReference>
<comment type="similarity">
    <text evidence="1">Belongs to the TAF9 family. CENP-S/MHF1 subfamily.</text>
</comment>
<sequence length="367" mass="39152">MNNFELDVSSSSSSSSTSQPPRQINAAAAASSSSDESDHEQVDESILYELRSALHLSVGAICRHEDRIDADSSTDSADSDDMNSNTNDGSSEKPVFTMSKDAIVALTDLTFHYSTKLLANDLAAFSSHAGRRTVKTEDVLLVARKDKDGILAELKRELKERIGGEVNATKTGRGGSNGGTKKKASSATTKSSSVNNNSISERSNSKGSKLTNEKSMLSSSFSDSSIDELDKLIREQKRSSSSATAAKTASHKNSNNGSDHGDEGEDLSDFIVNDNNYYNSNDSSSEVEFELDTSSKKKKSKDKHKKELSKRGGKSSGKKSSKSNGKVRSKATIGLSDSSDEDVGRGRGGKFQVEGASESIAIDLDSD</sequence>
<dbReference type="AlphaFoldDB" id="B8CG86"/>
<dbReference type="HOGENOM" id="CLU_755445_0_0_1"/>
<dbReference type="GO" id="GO:0006281">
    <property type="term" value="P:DNA repair"/>
    <property type="evidence" value="ECO:0007669"/>
    <property type="project" value="UniProtKB-KW"/>
</dbReference>
<keyword evidence="3" id="KW-0238">DNA-binding</keyword>
<dbReference type="Pfam" id="PF15630">
    <property type="entry name" value="CENP-S"/>
    <property type="match status" value="1"/>
</dbReference>
<feature type="compositionally biased region" description="Low complexity" evidence="5">
    <location>
        <begin position="71"/>
        <end position="89"/>
    </location>
</feature>
<dbReference type="PaxDb" id="35128-Thaps12022"/>
<organism evidence="6 7">
    <name type="scientific">Thalassiosira pseudonana</name>
    <name type="common">Marine diatom</name>
    <name type="synonym">Cyclotella nana</name>
    <dbReference type="NCBI Taxonomy" id="35128"/>
    <lineage>
        <taxon>Eukaryota</taxon>
        <taxon>Sar</taxon>
        <taxon>Stramenopiles</taxon>
        <taxon>Ochrophyta</taxon>
        <taxon>Bacillariophyta</taxon>
        <taxon>Coscinodiscophyceae</taxon>
        <taxon>Thalassiosirophycidae</taxon>
        <taxon>Thalassiosirales</taxon>
        <taxon>Thalassiosiraceae</taxon>
        <taxon>Thalassiosira</taxon>
    </lineage>
</organism>
<keyword evidence="2" id="KW-0227">DNA damage</keyword>
<evidence type="ECO:0000313" key="7">
    <source>
        <dbReference type="Proteomes" id="UP000001449"/>
    </source>
</evidence>
<dbReference type="Gene3D" id="1.10.20.10">
    <property type="entry name" value="Histone, subunit A"/>
    <property type="match status" value="1"/>
</dbReference>
<dbReference type="GO" id="GO:0003682">
    <property type="term" value="F:chromatin binding"/>
    <property type="evidence" value="ECO:0000318"/>
    <property type="project" value="GO_Central"/>
</dbReference>
<evidence type="ECO:0000256" key="2">
    <source>
        <dbReference type="ARBA" id="ARBA00022763"/>
    </source>
</evidence>
<evidence type="ECO:0000256" key="5">
    <source>
        <dbReference type="SAM" id="MobiDB-lite"/>
    </source>
</evidence>
<reference evidence="6 7" key="2">
    <citation type="journal article" date="2008" name="Nature">
        <title>The Phaeodactylum genome reveals the evolutionary history of diatom genomes.</title>
        <authorList>
            <person name="Bowler C."/>
            <person name="Allen A.E."/>
            <person name="Badger J.H."/>
            <person name="Grimwood J."/>
            <person name="Jabbari K."/>
            <person name="Kuo A."/>
            <person name="Maheswari U."/>
            <person name="Martens C."/>
            <person name="Maumus F."/>
            <person name="Otillar R.P."/>
            <person name="Rayko E."/>
            <person name="Salamov A."/>
            <person name="Vandepoele K."/>
            <person name="Beszteri B."/>
            <person name="Gruber A."/>
            <person name="Heijde M."/>
            <person name="Katinka M."/>
            <person name="Mock T."/>
            <person name="Valentin K."/>
            <person name="Verret F."/>
            <person name="Berges J.A."/>
            <person name="Brownlee C."/>
            <person name="Cadoret J.P."/>
            <person name="Chiovitti A."/>
            <person name="Choi C.J."/>
            <person name="Coesel S."/>
            <person name="De Martino A."/>
            <person name="Detter J.C."/>
            <person name="Durkin C."/>
            <person name="Falciatore A."/>
            <person name="Fournet J."/>
            <person name="Haruta M."/>
            <person name="Huysman M.J."/>
            <person name="Jenkins B.D."/>
            <person name="Jiroutova K."/>
            <person name="Jorgensen R.E."/>
            <person name="Joubert Y."/>
            <person name="Kaplan A."/>
            <person name="Kroger N."/>
            <person name="Kroth P.G."/>
            <person name="La Roche J."/>
            <person name="Lindquist E."/>
            <person name="Lommer M."/>
            <person name="Martin-Jezequel V."/>
            <person name="Lopez P.J."/>
            <person name="Lucas S."/>
            <person name="Mangogna M."/>
            <person name="McGinnis K."/>
            <person name="Medlin L.K."/>
            <person name="Montsant A."/>
            <person name="Oudot-Le Secq M.P."/>
            <person name="Napoli C."/>
            <person name="Obornik M."/>
            <person name="Parker M.S."/>
            <person name="Petit J.L."/>
            <person name="Porcel B.M."/>
            <person name="Poulsen N."/>
            <person name="Robison M."/>
            <person name="Rychlewski L."/>
            <person name="Rynearson T.A."/>
            <person name="Schmutz J."/>
            <person name="Shapiro H."/>
            <person name="Siaut M."/>
            <person name="Stanley M."/>
            <person name="Sussman M.R."/>
            <person name="Taylor A.R."/>
            <person name="Vardi A."/>
            <person name="von Dassow P."/>
            <person name="Vyverman W."/>
            <person name="Willis A."/>
            <person name="Wyrwicz L.S."/>
            <person name="Rokhsar D.S."/>
            <person name="Weissenbach J."/>
            <person name="Armbrust E.V."/>
            <person name="Green B.R."/>
            <person name="Van de Peer Y."/>
            <person name="Grigoriev I.V."/>
        </authorList>
    </citation>
    <scope>NUCLEOTIDE SEQUENCE [LARGE SCALE GENOMIC DNA]</scope>
    <source>
        <strain evidence="6 7">CCMP1335</strain>
    </source>
</reference>
<feature type="compositionally biased region" description="Low complexity" evidence="5">
    <location>
        <begin position="185"/>
        <end position="206"/>
    </location>
</feature>
<dbReference type="Proteomes" id="UP000001449">
    <property type="component" value="Chromosome 23"/>
</dbReference>
<evidence type="ECO:0000313" key="6">
    <source>
        <dbReference type="EMBL" id="EED87527.1"/>
    </source>
</evidence>
<gene>
    <name evidence="6" type="ORF">THAPSDRAFT_12022</name>
</gene>
<keyword evidence="7" id="KW-1185">Reference proteome</keyword>